<evidence type="ECO:0000313" key="1">
    <source>
        <dbReference type="EMBL" id="MBS9533583.1"/>
    </source>
</evidence>
<keyword evidence="2" id="KW-1185">Reference proteome</keyword>
<reference evidence="1 2" key="1">
    <citation type="submission" date="2021-05" db="EMBL/GenBank/DDBJ databases">
        <title>Mycobacterium acidophilum sp. nov., an extremely acid-tolerant member of the genus Mycobacterium.</title>
        <authorList>
            <person name="Xia J."/>
        </authorList>
    </citation>
    <scope>NUCLEOTIDE SEQUENCE [LARGE SCALE GENOMIC DNA]</scope>
    <source>
        <strain evidence="1 2">M1</strain>
    </source>
</reference>
<evidence type="ECO:0000313" key="2">
    <source>
        <dbReference type="Proteomes" id="UP001519535"/>
    </source>
</evidence>
<name>A0ABS5RH32_9MYCO</name>
<protein>
    <recommendedName>
        <fullName evidence="3">Lipoprotein</fullName>
    </recommendedName>
</protein>
<gene>
    <name evidence="1" type="ORF">KIH27_08280</name>
</gene>
<proteinExistence type="predicted"/>
<sequence length="173" mass="17627">MTAQAAGVVAALAIGVVGCTNIVGGNPEADSSAAPLYRASVSASEVTSSIRETERQQAMTTQAVRGSCGKFASASDDAIQTVNKYVAAFNNGGDIAGTAGPAADALNHSADVTAEAVNDKLSSELRDALNAYVEAARTLATAISGKAPISVYNARKDELNNARVKGMQLCKTF</sequence>
<accession>A0ABS5RH32</accession>
<dbReference type="EMBL" id="JAHCLR010000012">
    <property type="protein sequence ID" value="MBS9533583.1"/>
    <property type="molecule type" value="Genomic_DNA"/>
</dbReference>
<comment type="caution">
    <text evidence="1">The sequence shown here is derived from an EMBL/GenBank/DDBJ whole genome shotgun (WGS) entry which is preliminary data.</text>
</comment>
<evidence type="ECO:0008006" key="3">
    <source>
        <dbReference type="Google" id="ProtNLM"/>
    </source>
</evidence>
<organism evidence="1 2">
    <name type="scientific">Mycolicibacter acidiphilus</name>
    <dbReference type="NCBI Taxonomy" id="2835306"/>
    <lineage>
        <taxon>Bacteria</taxon>
        <taxon>Bacillati</taxon>
        <taxon>Actinomycetota</taxon>
        <taxon>Actinomycetes</taxon>
        <taxon>Mycobacteriales</taxon>
        <taxon>Mycobacteriaceae</taxon>
        <taxon>Mycolicibacter</taxon>
    </lineage>
</organism>
<dbReference type="Proteomes" id="UP001519535">
    <property type="component" value="Unassembled WGS sequence"/>
</dbReference>